<dbReference type="GO" id="GO:0043531">
    <property type="term" value="F:ADP binding"/>
    <property type="evidence" value="ECO:0007669"/>
    <property type="project" value="InterPro"/>
</dbReference>
<dbReference type="EMBL" id="JH795861">
    <property type="protein sequence ID" value="EJU02755.1"/>
    <property type="molecule type" value="Genomic_DNA"/>
</dbReference>
<dbReference type="Pfam" id="PF00931">
    <property type="entry name" value="NB-ARC"/>
    <property type="match status" value="1"/>
</dbReference>
<dbReference type="RefSeq" id="XP_040629649.1">
    <property type="nucleotide sequence ID" value="XM_040770070.1"/>
</dbReference>
<dbReference type="Proteomes" id="UP000030653">
    <property type="component" value="Unassembled WGS sequence"/>
</dbReference>
<dbReference type="PANTHER" id="PTHR47691">
    <property type="entry name" value="REGULATOR-RELATED"/>
    <property type="match status" value="1"/>
</dbReference>
<dbReference type="HOGENOM" id="CLU_006580_0_1_1"/>
<evidence type="ECO:0000313" key="2">
    <source>
        <dbReference type="EMBL" id="EJU02755.1"/>
    </source>
</evidence>
<name>M5G3F8_DACPD</name>
<reference evidence="2 3" key="1">
    <citation type="journal article" date="2012" name="Science">
        <title>The Paleozoic origin of enzymatic lignin decomposition reconstructed from 31 fungal genomes.</title>
        <authorList>
            <person name="Floudas D."/>
            <person name="Binder M."/>
            <person name="Riley R."/>
            <person name="Barry K."/>
            <person name="Blanchette R.A."/>
            <person name="Henrissat B."/>
            <person name="Martinez A.T."/>
            <person name="Otillar R."/>
            <person name="Spatafora J.W."/>
            <person name="Yadav J.S."/>
            <person name="Aerts A."/>
            <person name="Benoit I."/>
            <person name="Boyd A."/>
            <person name="Carlson A."/>
            <person name="Copeland A."/>
            <person name="Coutinho P.M."/>
            <person name="de Vries R.P."/>
            <person name="Ferreira P."/>
            <person name="Findley K."/>
            <person name="Foster B."/>
            <person name="Gaskell J."/>
            <person name="Glotzer D."/>
            <person name="Gorecki P."/>
            <person name="Heitman J."/>
            <person name="Hesse C."/>
            <person name="Hori C."/>
            <person name="Igarashi K."/>
            <person name="Jurgens J.A."/>
            <person name="Kallen N."/>
            <person name="Kersten P."/>
            <person name="Kohler A."/>
            <person name="Kuees U."/>
            <person name="Kumar T.K.A."/>
            <person name="Kuo A."/>
            <person name="LaButti K."/>
            <person name="Larrondo L.F."/>
            <person name="Lindquist E."/>
            <person name="Ling A."/>
            <person name="Lombard V."/>
            <person name="Lucas S."/>
            <person name="Lundell T."/>
            <person name="Martin R."/>
            <person name="McLaughlin D.J."/>
            <person name="Morgenstern I."/>
            <person name="Morin E."/>
            <person name="Murat C."/>
            <person name="Nagy L.G."/>
            <person name="Nolan M."/>
            <person name="Ohm R.A."/>
            <person name="Patyshakuliyeva A."/>
            <person name="Rokas A."/>
            <person name="Ruiz-Duenas F.J."/>
            <person name="Sabat G."/>
            <person name="Salamov A."/>
            <person name="Samejima M."/>
            <person name="Schmutz J."/>
            <person name="Slot J.C."/>
            <person name="St John F."/>
            <person name="Stenlid J."/>
            <person name="Sun H."/>
            <person name="Sun S."/>
            <person name="Syed K."/>
            <person name="Tsang A."/>
            <person name="Wiebenga A."/>
            <person name="Young D."/>
            <person name="Pisabarro A."/>
            <person name="Eastwood D.C."/>
            <person name="Martin F."/>
            <person name="Cullen D."/>
            <person name="Grigoriev I.V."/>
            <person name="Hibbett D.S."/>
        </authorList>
    </citation>
    <scope>NUCLEOTIDE SEQUENCE [LARGE SCALE GENOMIC DNA]</scope>
    <source>
        <strain evidence="2 3">DJM-731 SS1</strain>
    </source>
</reference>
<dbReference type="GeneID" id="63685132"/>
<protein>
    <recommendedName>
        <fullName evidence="1">NB-ARC domain-containing protein</fullName>
    </recommendedName>
</protein>
<dbReference type="Gene3D" id="1.25.40.10">
    <property type="entry name" value="Tetratricopeptide repeat domain"/>
    <property type="match status" value="2"/>
</dbReference>
<dbReference type="SUPFAM" id="SSF48452">
    <property type="entry name" value="TPR-like"/>
    <property type="match status" value="2"/>
</dbReference>
<accession>M5G3F8</accession>
<dbReference type="InterPro" id="IPR011990">
    <property type="entry name" value="TPR-like_helical_dom_sf"/>
</dbReference>
<evidence type="ECO:0000259" key="1">
    <source>
        <dbReference type="Pfam" id="PF00931"/>
    </source>
</evidence>
<dbReference type="OrthoDB" id="1534087at2759"/>
<proteinExistence type="predicted"/>
<dbReference type="Gene3D" id="3.40.50.300">
    <property type="entry name" value="P-loop containing nucleotide triphosphate hydrolases"/>
    <property type="match status" value="1"/>
</dbReference>
<sequence length="820" mass="90946">MANLHKNLDSIIAQFALVHSVTLATRLDQMSLDVYVQFSPRAFFIDICASMLGLAGIRCERPSISLMVAHPTRSSPVTTIIADIPPNPVNFYGRDDLLHSITALLLQDQTCRVPILGSAGIGKTSLAAAIINDDRIKTKYGQSIWFVSCEGITSADGILQALIAFLGLTHESNARQIVLESLAARICALLVLDNLETAWDSPDRVSVELLLGKLAELLGLSLIITMRGNVQPAGVTWDATYGQPLTPLSIPAAHQMWIGITHRNEDVPDELLAALDGLPLAITLMAHQGQLSDSTELMEAYTAEKTAFLQRGTSGRLTSLDTSIQLSLNSHTMMQNPNALHLLSGLSLLPNGASYQLLPKIFPSMTQWRKTALALIAVALAYKDGGRLRILSPIREFMLLQHPPFGTCLAELRVYYFGVLAPFNGMEPDADPFQKATEQVSSEFANINSILSHYWSSMPGADQQDEFLAATKTLVVSSVHVSCTDCVPLLSSAIEQLEAREHHEEVLKCRMLLGRLLSGQNQLGEVIRLLEEVERQFGARGDNAEATECAYHLGNALRLRRDFKDATAKLREANKCKEAEGNTTSAALYMWCLGEVLAQQSDIEEALRILSTANAMYQELRCRKVGRQLRATWKKQGLFEQFGSKREAATCLFQTARLLQQQNRHGEACRAFMECRKMIASLGFYRNDSYCTKDPRDHLRYEERFAEALSWLDEAQATFERIGDRNRHTEAVAKLLEVLGSGIDALDLLAMANYFLGRSYDKLDETERAARAFTQGAEIYRRMGLQDDVGRCEEALAALSMQEAEAQNINGGWNEWMDRI</sequence>
<dbReference type="PANTHER" id="PTHR47691:SF3">
    <property type="entry name" value="HTH-TYPE TRANSCRIPTIONAL REGULATOR RV0890C-RELATED"/>
    <property type="match status" value="1"/>
</dbReference>
<organism evidence="2 3">
    <name type="scientific">Dacryopinax primogenitus (strain DJM 731)</name>
    <name type="common">Brown rot fungus</name>
    <dbReference type="NCBI Taxonomy" id="1858805"/>
    <lineage>
        <taxon>Eukaryota</taxon>
        <taxon>Fungi</taxon>
        <taxon>Dikarya</taxon>
        <taxon>Basidiomycota</taxon>
        <taxon>Agaricomycotina</taxon>
        <taxon>Dacrymycetes</taxon>
        <taxon>Dacrymycetales</taxon>
        <taxon>Dacrymycetaceae</taxon>
        <taxon>Dacryopinax</taxon>
    </lineage>
</organism>
<evidence type="ECO:0000313" key="3">
    <source>
        <dbReference type="Proteomes" id="UP000030653"/>
    </source>
</evidence>
<gene>
    <name evidence="2" type="ORF">DACRYDRAFT_115746</name>
</gene>
<dbReference type="SUPFAM" id="SSF52540">
    <property type="entry name" value="P-loop containing nucleoside triphosphate hydrolases"/>
    <property type="match status" value="1"/>
</dbReference>
<dbReference type="InterPro" id="IPR002182">
    <property type="entry name" value="NB-ARC"/>
</dbReference>
<dbReference type="InterPro" id="IPR027417">
    <property type="entry name" value="P-loop_NTPase"/>
</dbReference>
<dbReference type="AlphaFoldDB" id="M5G3F8"/>
<feature type="domain" description="NB-ARC" evidence="1">
    <location>
        <begin position="99"/>
        <end position="190"/>
    </location>
</feature>
<keyword evidence="3" id="KW-1185">Reference proteome</keyword>